<evidence type="ECO:0000256" key="4">
    <source>
        <dbReference type="ARBA" id="ARBA00023274"/>
    </source>
</evidence>
<dbReference type="GO" id="GO:0022625">
    <property type="term" value="C:cytosolic large ribosomal subunit"/>
    <property type="evidence" value="ECO:0007669"/>
    <property type="project" value="TreeGrafter"/>
</dbReference>
<sequence length="204" mass="21802">METIVLGVAPREIKKNAAGRLRKTGEVPAVVYHKGEETIAVSVNEIALNKLVHSAESHIIDLKFPDGNVKRSFIKDVQFDPVTDRVIHTDFQLVSAHEVIEMDVPVAVEGDAIGVEKGGKLQIIRHSLTVKGKPGDMPAHITIDVTALEIGHSIHVREIAAEAFPGLEIMDDRDTPVVTVLASKKEAEATEAAAGATPETSGAA</sequence>
<organism evidence="8 9">
    <name type="scientific">Pelodictyon luteolum</name>
    <dbReference type="NCBI Taxonomy" id="1100"/>
    <lineage>
        <taxon>Bacteria</taxon>
        <taxon>Pseudomonadati</taxon>
        <taxon>Chlorobiota</taxon>
        <taxon>Chlorobiia</taxon>
        <taxon>Chlorobiales</taxon>
        <taxon>Chlorobiaceae</taxon>
        <taxon>Chlorobium/Pelodictyon group</taxon>
        <taxon>Pelodictyon</taxon>
    </lineage>
</organism>
<dbReference type="InterPro" id="IPR011035">
    <property type="entry name" value="Ribosomal_bL25/Gln-tRNA_synth"/>
</dbReference>
<proteinExistence type="inferred from homology"/>
<gene>
    <name evidence="5" type="primary">rplY</name>
    <name evidence="5" type="synonym">ctc</name>
    <name evidence="8" type="ORF">A3K90_06470</name>
</gene>
<dbReference type="InterPro" id="IPR037121">
    <property type="entry name" value="Ribosomal_bL25_C"/>
</dbReference>
<dbReference type="HAMAP" id="MF_01334">
    <property type="entry name" value="Ribosomal_bL25_CTC"/>
    <property type="match status" value="1"/>
</dbReference>
<dbReference type="GO" id="GO:0006412">
    <property type="term" value="P:translation"/>
    <property type="evidence" value="ECO:0007669"/>
    <property type="project" value="UniProtKB-UniRule"/>
</dbReference>
<evidence type="ECO:0000256" key="2">
    <source>
        <dbReference type="ARBA" id="ARBA00022884"/>
    </source>
</evidence>
<reference evidence="8 9" key="1">
    <citation type="submission" date="2016-03" db="EMBL/GenBank/DDBJ databases">
        <title>Speciation and ecological success in dimly lit waters: horizontal gene transfer in a green sulfur bacteria bloom unveiled by metagenomic assembly.</title>
        <authorList>
            <person name="Llorens-Mares T."/>
            <person name="Liu Z."/>
            <person name="Allen L.Z."/>
            <person name="Rusch D.B."/>
            <person name="Craig M.T."/>
            <person name="Dupont C.L."/>
            <person name="Bryant D.A."/>
            <person name="Casamayor E.O."/>
        </authorList>
    </citation>
    <scope>NUCLEOTIDE SEQUENCE [LARGE SCALE GENOMIC DNA]</scope>
    <source>
        <strain evidence="8">CIII</strain>
    </source>
</reference>
<evidence type="ECO:0000256" key="3">
    <source>
        <dbReference type="ARBA" id="ARBA00022980"/>
    </source>
</evidence>
<dbReference type="AlphaFoldDB" id="A0A165LR75"/>
<dbReference type="NCBIfam" id="TIGR00731">
    <property type="entry name" value="bL25_bact_ctc"/>
    <property type="match status" value="1"/>
</dbReference>
<dbReference type="CDD" id="cd00495">
    <property type="entry name" value="Ribosomal_L25_TL5_CTC"/>
    <property type="match status" value="1"/>
</dbReference>
<dbReference type="SUPFAM" id="SSF50715">
    <property type="entry name" value="Ribosomal protein L25-like"/>
    <property type="match status" value="1"/>
</dbReference>
<dbReference type="Gene3D" id="2.170.120.20">
    <property type="entry name" value="Ribosomal protein L25, beta domain"/>
    <property type="match status" value="1"/>
</dbReference>
<dbReference type="GO" id="GO:0003735">
    <property type="term" value="F:structural constituent of ribosome"/>
    <property type="evidence" value="ECO:0007669"/>
    <property type="project" value="InterPro"/>
</dbReference>
<feature type="domain" description="Large ribosomal subunit protein bL25 L25" evidence="6">
    <location>
        <begin position="8"/>
        <end position="91"/>
    </location>
</feature>
<keyword evidence="1 5" id="KW-0699">rRNA-binding</keyword>
<evidence type="ECO:0000256" key="1">
    <source>
        <dbReference type="ARBA" id="ARBA00022730"/>
    </source>
</evidence>
<dbReference type="InterPro" id="IPR020057">
    <property type="entry name" value="Ribosomal_bL25_b-dom"/>
</dbReference>
<dbReference type="NCBIfam" id="NF004136">
    <property type="entry name" value="PRK05618.3-2"/>
    <property type="match status" value="1"/>
</dbReference>
<evidence type="ECO:0000313" key="8">
    <source>
        <dbReference type="EMBL" id="KZK74327.1"/>
    </source>
</evidence>
<dbReference type="Pfam" id="PF14693">
    <property type="entry name" value="Ribosomal_TL5_C"/>
    <property type="match status" value="1"/>
</dbReference>
<comment type="similarity">
    <text evidence="5">Belongs to the bacterial ribosomal protein bL25 family. CTC subfamily.</text>
</comment>
<dbReference type="InterPro" id="IPR020930">
    <property type="entry name" value="Ribosomal_uL5_bac-type"/>
</dbReference>
<comment type="function">
    <text evidence="5">This is one of the proteins that binds to the 5S RNA in the ribosome where it forms part of the central protuberance.</text>
</comment>
<dbReference type="InterPro" id="IPR020056">
    <property type="entry name" value="Rbsml_bL25/Gln-tRNA_synth_N"/>
</dbReference>
<dbReference type="PANTHER" id="PTHR33284:SF1">
    <property type="entry name" value="RIBOSOMAL PROTEIN L25_GLN-TRNA SYNTHETASE, ANTI-CODON-BINDING DOMAIN-CONTAINING PROTEIN"/>
    <property type="match status" value="1"/>
</dbReference>
<evidence type="ECO:0000256" key="5">
    <source>
        <dbReference type="HAMAP-Rule" id="MF_01334"/>
    </source>
</evidence>
<comment type="subunit">
    <text evidence="5">Part of the 50S ribosomal subunit; part of the 5S rRNA/L5/L18/L25 subcomplex. Contacts the 5S rRNA. Binds to the 5S rRNA independently of L5 and L18.</text>
</comment>
<evidence type="ECO:0000259" key="7">
    <source>
        <dbReference type="Pfam" id="PF14693"/>
    </source>
</evidence>
<dbReference type="GO" id="GO:0008097">
    <property type="term" value="F:5S rRNA binding"/>
    <property type="evidence" value="ECO:0007669"/>
    <property type="project" value="InterPro"/>
</dbReference>
<dbReference type="InterPro" id="IPR029751">
    <property type="entry name" value="Ribosomal_L25_dom"/>
</dbReference>
<comment type="caution">
    <text evidence="8">The sequence shown here is derived from an EMBL/GenBank/DDBJ whole genome shotgun (WGS) entry which is preliminary data.</text>
</comment>
<evidence type="ECO:0000259" key="6">
    <source>
        <dbReference type="Pfam" id="PF01386"/>
    </source>
</evidence>
<dbReference type="EMBL" id="LVWG01000029">
    <property type="protein sequence ID" value="KZK74327.1"/>
    <property type="molecule type" value="Genomic_DNA"/>
</dbReference>
<dbReference type="Proteomes" id="UP000076481">
    <property type="component" value="Unassembled WGS sequence"/>
</dbReference>
<dbReference type="RefSeq" id="WP_303681551.1">
    <property type="nucleotide sequence ID" value="NZ_LVWG01000029.1"/>
</dbReference>
<dbReference type="InterPro" id="IPR001021">
    <property type="entry name" value="Ribosomal_bL25_long"/>
</dbReference>
<protein>
    <recommendedName>
        <fullName evidence="5">Large ribosomal subunit protein bL25</fullName>
    </recommendedName>
    <alternativeName>
        <fullName evidence="5">General stress protein CTC</fullName>
    </alternativeName>
</protein>
<keyword evidence="2 5" id="KW-0694">RNA-binding</keyword>
<accession>A0A165LR75</accession>
<keyword evidence="4 5" id="KW-0687">Ribonucleoprotein</keyword>
<name>A0A165LR75_PELLU</name>
<dbReference type="Gene3D" id="2.40.240.10">
    <property type="entry name" value="Ribosomal Protein L25, Chain P"/>
    <property type="match status" value="1"/>
</dbReference>
<feature type="domain" description="Large ribosomal subunit protein bL25 beta" evidence="7">
    <location>
        <begin position="100"/>
        <end position="183"/>
    </location>
</feature>
<dbReference type="PANTHER" id="PTHR33284">
    <property type="entry name" value="RIBOSOMAL PROTEIN L25/GLN-TRNA SYNTHETASE, ANTI-CODON-BINDING DOMAIN-CONTAINING PROTEIN"/>
    <property type="match status" value="1"/>
</dbReference>
<dbReference type="Pfam" id="PF01386">
    <property type="entry name" value="Ribosomal_L25p"/>
    <property type="match status" value="1"/>
</dbReference>
<evidence type="ECO:0000313" key="9">
    <source>
        <dbReference type="Proteomes" id="UP000076481"/>
    </source>
</evidence>
<keyword evidence="3 5" id="KW-0689">Ribosomal protein</keyword>